<evidence type="ECO:0000256" key="1">
    <source>
        <dbReference type="SAM" id="Coils"/>
    </source>
</evidence>
<proteinExistence type="predicted"/>
<reference evidence="3 4" key="2">
    <citation type="journal article" date="2021" name="Int. J. Syst. Evol. Microbiol.">
        <title>Isolation and Polyphasic Characterization of Desulfuromonas versatilis sp. Nov., an Electrogenic Bacteria Capable of Versatile Metabolism Isolated from a Graphene Oxide-Reducing Enrichment Culture.</title>
        <authorList>
            <person name="Xie L."/>
            <person name="Yoshida N."/>
            <person name="Ishii S."/>
            <person name="Meng L."/>
        </authorList>
    </citation>
    <scope>NUCLEOTIDE SEQUENCE [LARGE SCALE GENOMIC DNA]</scope>
    <source>
        <strain evidence="3 4">NIT-T3</strain>
    </source>
</reference>
<dbReference type="SUPFAM" id="SSF48695">
    <property type="entry name" value="Multiheme cytochromes"/>
    <property type="match status" value="2"/>
</dbReference>
<dbReference type="Proteomes" id="UP001319827">
    <property type="component" value="Chromosome"/>
</dbReference>
<sequence length="750" mass="78919">MKKSTLTLLALAAALSFTLWGCGSNRGSDSSSTPATVAIEDAGTTGNCTLCHTLDVHTQISGIAGQNPDLTNGFGSRVTHDCEACHGGGQFHHGEGPIPFPAPNAERCGECHTQTNLILASKHNAENPENVEMLADGHDTRYCQRCHTAEGSIAFKSVVGDKATVTAAIVANGDPVGPGQVEALANVDGQGNPVLHAPVCGACHNALTKQMVTVDPAWDPNQNGVSDQFDLCTSCHNYQLNDGTMFGSGSVDSGTAQFYHDTAWYRTLPTTHYDDPNTPAGQGNEDLAAVPPVINQIEGYVIRMNSANPCFDCHGHELKTNTRPRAEGDERGAPTIHTQWASSGHAAKVFVQKRAAAASFDPDTDGDGILHPENAPRSAEVVDAVMAAYGSDGSSNGGFTHYDWDAQNRQSCQMCHTATGFVNYVADPAGYDAADNDFSHLSGWSVDAATGTVTPSPQNELLYCWGCHTSAESGALRVQGAVTASYTVGGEAVVFPDSGSSNTCIVCHSGRGNNETVSTSSRFAGHHAPAAATLFSELTHVGAEFPGLSYANKPYFAHDSISVDGAGPCASCHMSGDMPNHEFAVVEKNDSGVITGIVADVCVSCHDGEHALFVAQGQVGQTLDIWNGTAAVPTVVTQQMADDAAAVLEEEAEEYQEAGQLLVDLLANTVANYAGVAIDNSSVVENDLRAFQNSKLHVDEKGGFAHNRYYVKRLIFDSIDYLEDGSLDGTIADYTATYPGAANWLGATRP</sequence>
<accession>A0ABN6E505</accession>
<organism evidence="3 4">
    <name type="scientific">Desulfuromonas versatilis</name>
    <dbReference type="NCBI Taxonomy" id="2802975"/>
    <lineage>
        <taxon>Bacteria</taxon>
        <taxon>Pseudomonadati</taxon>
        <taxon>Thermodesulfobacteriota</taxon>
        <taxon>Desulfuromonadia</taxon>
        <taxon>Desulfuromonadales</taxon>
        <taxon>Desulfuromonadaceae</taxon>
        <taxon>Desulfuromonas</taxon>
    </lineage>
</organism>
<keyword evidence="1" id="KW-0175">Coiled coil</keyword>
<feature type="coiled-coil region" evidence="1">
    <location>
        <begin position="638"/>
        <end position="668"/>
    </location>
</feature>
<feature type="chain" id="PRO_5045432966" evidence="2">
    <location>
        <begin position="22"/>
        <end position="750"/>
    </location>
</feature>
<dbReference type="RefSeq" id="WP_221250156.1">
    <property type="nucleotide sequence ID" value="NZ_AP024355.1"/>
</dbReference>
<dbReference type="EMBL" id="AP024355">
    <property type="protein sequence ID" value="BCR06774.1"/>
    <property type="molecule type" value="Genomic_DNA"/>
</dbReference>
<evidence type="ECO:0000313" key="4">
    <source>
        <dbReference type="Proteomes" id="UP001319827"/>
    </source>
</evidence>
<protein>
    <submittedName>
        <fullName evidence="3">C-type cytochrome</fullName>
    </submittedName>
</protein>
<evidence type="ECO:0000313" key="3">
    <source>
        <dbReference type="EMBL" id="BCR06774.1"/>
    </source>
</evidence>
<reference evidence="3 4" key="1">
    <citation type="journal article" date="2016" name="C (Basel)">
        <title>Selective Growth of and Electricity Production by Marine Exoelectrogenic Bacteria in Self-Aggregated Hydrogel of Microbially Reduced Graphene Oxide.</title>
        <authorList>
            <person name="Yoshida N."/>
            <person name="Goto Y."/>
            <person name="Miyata Y."/>
        </authorList>
    </citation>
    <scope>NUCLEOTIDE SEQUENCE [LARGE SCALE GENOMIC DNA]</scope>
    <source>
        <strain evidence="3 4">NIT-T3</strain>
    </source>
</reference>
<evidence type="ECO:0000256" key="2">
    <source>
        <dbReference type="SAM" id="SignalP"/>
    </source>
</evidence>
<keyword evidence="2" id="KW-0732">Signal</keyword>
<gene>
    <name evidence="3" type="primary">omcB_2</name>
    <name evidence="3" type="ORF">DESUT3_38430</name>
</gene>
<dbReference type="InterPro" id="IPR036280">
    <property type="entry name" value="Multihaem_cyt_sf"/>
</dbReference>
<feature type="signal peptide" evidence="2">
    <location>
        <begin position="1"/>
        <end position="21"/>
    </location>
</feature>
<name>A0ABN6E505_9BACT</name>
<keyword evidence="4" id="KW-1185">Reference proteome</keyword>